<reference evidence="3" key="1">
    <citation type="journal article" date="2015" name="Genome Announc.">
        <title>Genome sequence of the AIDS-associated pathogen Penicillium marneffei (ATCC18224) and its near taxonomic relative Talaromyces stipitatus (ATCC10500).</title>
        <authorList>
            <person name="Nierman W.C."/>
            <person name="Fedorova-Abrams N.D."/>
            <person name="Andrianopoulos A."/>
        </authorList>
    </citation>
    <scope>NUCLEOTIDE SEQUENCE [LARGE SCALE GENOMIC DNA]</scope>
    <source>
        <strain evidence="3">ATCC 18224 / CBS 334.59 / QM 7333</strain>
    </source>
</reference>
<sequence>MLKPSEISLIMTPTILQADDTKVSSSISSVDPNILQNMDPEFISFYEEVLAKSKPTHEVPIEEVRANPSKYAAVWAYDSKDEPRIQNYDIESKDGALVPIRCYYPDPAKFGLGPYSVHINFHGGGFVFGSFHADAKFCMTLRDRLSLVVVDVNYRHCPETIMGKNIEDAWAVLSWVRDSSGKLNIIKSSVSLGGISAGGYLSCILQHLARDDNVPLKLVIPAVPPVTDCCSYKKLEDSPYESFRRYSRAPLLNWARLSYFQQYAFPDDKVDEIRSLWPEWWLAPIKAPNFTNLCDTFLITAEIDPLRDEGEDYGKKLVAAALPTINEVLRYLGVPHPFMHMTDYLQKARDYDEDIISALKAAHGL</sequence>
<dbReference type="Proteomes" id="UP000001294">
    <property type="component" value="Unassembled WGS sequence"/>
</dbReference>
<evidence type="ECO:0000313" key="2">
    <source>
        <dbReference type="EMBL" id="EEA21167.1"/>
    </source>
</evidence>
<dbReference type="VEuPathDB" id="FungiDB:PMAA_049660"/>
<name>B6QPG1_TALMQ</name>
<evidence type="ECO:0000313" key="3">
    <source>
        <dbReference type="Proteomes" id="UP000001294"/>
    </source>
</evidence>
<dbReference type="HOGENOM" id="CLU_012494_6_2_1"/>
<organism evidence="2 3">
    <name type="scientific">Talaromyces marneffei (strain ATCC 18224 / CBS 334.59 / QM 7333)</name>
    <name type="common">Penicillium marneffei</name>
    <dbReference type="NCBI Taxonomy" id="441960"/>
    <lineage>
        <taxon>Eukaryota</taxon>
        <taxon>Fungi</taxon>
        <taxon>Dikarya</taxon>
        <taxon>Ascomycota</taxon>
        <taxon>Pezizomycotina</taxon>
        <taxon>Eurotiomycetes</taxon>
        <taxon>Eurotiomycetidae</taxon>
        <taxon>Eurotiales</taxon>
        <taxon>Trichocomaceae</taxon>
        <taxon>Talaromyces</taxon>
        <taxon>Talaromyces sect. Talaromyces</taxon>
    </lineage>
</organism>
<proteinExistence type="predicted"/>
<dbReference type="SUPFAM" id="SSF53474">
    <property type="entry name" value="alpha/beta-Hydrolases"/>
    <property type="match status" value="1"/>
</dbReference>
<evidence type="ECO:0000259" key="1">
    <source>
        <dbReference type="Pfam" id="PF07859"/>
    </source>
</evidence>
<dbReference type="InterPro" id="IPR013094">
    <property type="entry name" value="AB_hydrolase_3"/>
</dbReference>
<dbReference type="Gene3D" id="3.40.50.1820">
    <property type="entry name" value="alpha/beta hydrolase"/>
    <property type="match status" value="1"/>
</dbReference>
<dbReference type="EMBL" id="DS995904">
    <property type="protein sequence ID" value="EEA21167.1"/>
    <property type="molecule type" value="Genomic_DNA"/>
</dbReference>
<dbReference type="OrthoDB" id="408631at2759"/>
<dbReference type="PhylomeDB" id="B6QPG1"/>
<dbReference type="AlphaFoldDB" id="B6QPG1"/>
<dbReference type="PANTHER" id="PTHR23024">
    <property type="entry name" value="ARYLACETAMIDE DEACETYLASE"/>
    <property type="match status" value="1"/>
</dbReference>
<dbReference type="InterPro" id="IPR029058">
    <property type="entry name" value="AB_hydrolase_fold"/>
</dbReference>
<dbReference type="Pfam" id="PF07859">
    <property type="entry name" value="Abhydrolase_3"/>
    <property type="match status" value="1"/>
</dbReference>
<feature type="domain" description="Alpha/beta hydrolase fold-3" evidence="1">
    <location>
        <begin position="119"/>
        <end position="339"/>
    </location>
</feature>
<dbReference type="PANTHER" id="PTHR23024:SF557">
    <property type="entry name" value="AB HYDROLASE SUPERFAMILY PROTEIN C1039.03"/>
    <property type="match status" value="1"/>
</dbReference>
<gene>
    <name evidence="2" type="ORF">PMAA_049660</name>
</gene>
<protein>
    <recommendedName>
        <fullName evidence="1">Alpha/beta hydrolase fold-3 domain-containing protein</fullName>
    </recommendedName>
</protein>
<dbReference type="GO" id="GO:0016787">
    <property type="term" value="F:hydrolase activity"/>
    <property type="evidence" value="ECO:0007669"/>
    <property type="project" value="InterPro"/>
</dbReference>
<dbReference type="InterPro" id="IPR050466">
    <property type="entry name" value="Carboxylest/Gibb_receptor"/>
</dbReference>
<accession>B6QPG1</accession>
<keyword evidence="3" id="KW-1185">Reference proteome</keyword>